<name>A0AAD2CXR6_EUPCR</name>
<reference evidence="1" key="1">
    <citation type="submission" date="2023-07" db="EMBL/GenBank/DDBJ databases">
        <authorList>
            <consortium name="AG Swart"/>
            <person name="Singh M."/>
            <person name="Singh A."/>
            <person name="Seah K."/>
            <person name="Emmerich C."/>
        </authorList>
    </citation>
    <scope>NUCLEOTIDE SEQUENCE</scope>
    <source>
        <strain evidence="1">DP1</strain>
    </source>
</reference>
<keyword evidence="2" id="KW-1185">Reference proteome</keyword>
<organism evidence="1 2">
    <name type="scientific">Euplotes crassus</name>
    <dbReference type="NCBI Taxonomy" id="5936"/>
    <lineage>
        <taxon>Eukaryota</taxon>
        <taxon>Sar</taxon>
        <taxon>Alveolata</taxon>
        <taxon>Ciliophora</taxon>
        <taxon>Intramacronucleata</taxon>
        <taxon>Spirotrichea</taxon>
        <taxon>Hypotrichia</taxon>
        <taxon>Euplotida</taxon>
        <taxon>Euplotidae</taxon>
        <taxon>Moneuplotes</taxon>
    </lineage>
</organism>
<accession>A0AAD2CXR6</accession>
<dbReference type="AlphaFoldDB" id="A0AAD2CXR6"/>
<evidence type="ECO:0000313" key="2">
    <source>
        <dbReference type="Proteomes" id="UP001295684"/>
    </source>
</evidence>
<protein>
    <submittedName>
        <fullName evidence="1">Uncharacterized protein</fullName>
    </submittedName>
</protein>
<dbReference type="EMBL" id="CAMPGE010014919">
    <property type="protein sequence ID" value="CAI2373567.1"/>
    <property type="molecule type" value="Genomic_DNA"/>
</dbReference>
<proteinExistence type="predicted"/>
<sequence>MGQTSSNLNLKKMRGNDHPEYELHWQADQLEKKNMGSLYIEDWELNGRWIEPTRIWINCDAEENRQILKKITKLSPHLSELNSIYFKRIKNRKAYMKCMNYCTKLKSQLTGNDLKEVLICGSQANLEQDNFSFYARSMLRLVSMATELVYIEAFKISHKHFGRILMSCNNTQKLCFRRCQVNVANLDYLDHVGDTKDARPSIKNLRLEFNTFIQPEEDSENLDGLMQKMAESRLNTCLFTVEIWLKTMSLNAFICQPKKEYKCGNFNVTISYLPF</sequence>
<comment type="caution">
    <text evidence="1">The sequence shown here is derived from an EMBL/GenBank/DDBJ whole genome shotgun (WGS) entry which is preliminary data.</text>
</comment>
<dbReference type="Proteomes" id="UP001295684">
    <property type="component" value="Unassembled WGS sequence"/>
</dbReference>
<evidence type="ECO:0000313" key="1">
    <source>
        <dbReference type="EMBL" id="CAI2373567.1"/>
    </source>
</evidence>
<gene>
    <name evidence="1" type="ORF">ECRASSUSDP1_LOCUS14913</name>
</gene>